<dbReference type="InterPro" id="IPR056789">
    <property type="entry name" value="LRR_R13L1-DRL21"/>
</dbReference>
<feature type="coiled-coil region" evidence="4">
    <location>
        <begin position="41"/>
        <end position="78"/>
    </location>
</feature>
<dbReference type="Pfam" id="PF25019">
    <property type="entry name" value="LRR_R13L1-DRL21"/>
    <property type="match status" value="1"/>
</dbReference>
<evidence type="ECO:0000259" key="7">
    <source>
        <dbReference type="Pfam" id="PF25019"/>
    </source>
</evidence>
<keyword evidence="9" id="KW-1185">Reference proteome</keyword>
<evidence type="ECO:0000256" key="3">
    <source>
        <dbReference type="ARBA" id="ARBA00022821"/>
    </source>
</evidence>
<dbReference type="AlphaFoldDB" id="A0A9D5HHH9"/>
<evidence type="ECO:0000313" key="9">
    <source>
        <dbReference type="Proteomes" id="UP001085076"/>
    </source>
</evidence>
<name>A0A9D5HHH9_9LILI</name>
<evidence type="ECO:0000259" key="6">
    <source>
        <dbReference type="Pfam" id="PF23559"/>
    </source>
</evidence>
<dbReference type="Gene3D" id="1.10.10.10">
    <property type="entry name" value="Winged helix-like DNA-binding domain superfamily/Winged helix DNA-binding domain"/>
    <property type="match status" value="1"/>
</dbReference>
<dbReference type="GO" id="GO:0043531">
    <property type="term" value="F:ADP binding"/>
    <property type="evidence" value="ECO:0007669"/>
    <property type="project" value="InterPro"/>
</dbReference>
<comment type="caution">
    <text evidence="8">The sequence shown here is derived from an EMBL/GenBank/DDBJ whole genome shotgun (WGS) entry which is preliminary data.</text>
</comment>
<dbReference type="Pfam" id="PF00931">
    <property type="entry name" value="NB-ARC"/>
    <property type="match status" value="1"/>
</dbReference>
<reference evidence="8" key="1">
    <citation type="submission" date="2021-03" db="EMBL/GenBank/DDBJ databases">
        <authorList>
            <person name="Li Z."/>
            <person name="Yang C."/>
        </authorList>
    </citation>
    <scope>NUCLEOTIDE SEQUENCE</scope>
    <source>
        <strain evidence="8">Dzin_1.0</strain>
        <tissue evidence="8">Leaf</tissue>
    </source>
</reference>
<dbReference type="PANTHER" id="PTHR36766">
    <property type="entry name" value="PLANT BROAD-SPECTRUM MILDEW RESISTANCE PROTEIN RPW8"/>
    <property type="match status" value="1"/>
</dbReference>
<dbReference type="PANTHER" id="PTHR36766:SF40">
    <property type="entry name" value="DISEASE RESISTANCE PROTEIN RGA3"/>
    <property type="match status" value="1"/>
</dbReference>
<dbReference type="Gene3D" id="3.80.10.10">
    <property type="entry name" value="Ribonuclease Inhibitor"/>
    <property type="match status" value="2"/>
</dbReference>
<keyword evidence="4" id="KW-0175">Coiled coil</keyword>
<accession>A0A9D5HHH9</accession>
<dbReference type="InterPro" id="IPR036388">
    <property type="entry name" value="WH-like_DNA-bd_sf"/>
</dbReference>
<feature type="domain" description="NB-ARC" evidence="5">
    <location>
        <begin position="240"/>
        <end position="399"/>
    </location>
</feature>
<evidence type="ECO:0000256" key="1">
    <source>
        <dbReference type="ARBA" id="ARBA00022614"/>
    </source>
</evidence>
<proteinExistence type="predicted"/>
<gene>
    <name evidence="8" type="ORF">J5N97_018302</name>
</gene>
<dbReference type="Proteomes" id="UP001085076">
    <property type="component" value="Miscellaneous, Linkage group lg04"/>
</dbReference>
<dbReference type="OrthoDB" id="10463124at2759"/>
<dbReference type="GO" id="GO:0006952">
    <property type="term" value="P:defense response"/>
    <property type="evidence" value="ECO:0007669"/>
    <property type="project" value="UniProtKB-KW"/>
</dbReference>
<dbReference type="Gene3D" id="3.40.50.300">
    <property type="entry name" value="P-loop containing nucleotide triphosphate hydrolases"/>
    <property type="match status" value="1"/>
</dbReference>
<dbReference type="SUPFAM" id="SSF52540">
    <property type="entry name" value="P-loop containing nucleoside triphosphate hydrolases"/>
    <property type="match status" value="1"/>
</dbReference>
<protein>
    <submittedName>
        <fullName evidence="8">Uncharacterized protein</fullName>
    </submittedName>
</protein>
<organism evidence="8 9">
    <name type="scientific">Dioscorea zingiberensis</name>
    <dbReference type="NCBI Taxonomy" id="325984"/>
    <lineage>
        <taxon>Eukaryota</taxon>
        <taxon>Viridiplantae</taxon>
        <taxon>Streptophyta</taxon>
        <taxon>Embryophyta</taxon>
        <taxon>Tracheophyta</taxon>
        <taxon>Spermatophyta</taxon>
        <taxon>Magnoliopsida</taxon>
        <taxon>Liliopsida</taxon>
        <taxon>Dioscoreales</taxon>
        <taxon>Dioscoreaceae</taxon>
        <taxon>Dioscorea</taxon>
    </lineage>
</organism>
<evidence type="ECO:0000256" key="2">
    <source>
        <dbReference type="ARBA" id="ARBA00022737"/>
    </source>
</evidence>
<evidence type="ECO:0000256" key="4">
    <source>
        <dbReference type="SAM" id="Coils"/>
    </source>
</evidence>
<dbReference type="Pfam" id="PF23559">
    <property type="entry name" value="WHD_DRP"/>
    <property type="match status" value="1"/>
</dbReference>
<dbReference type="EMBL" id="JAGGNH010000004">
    <property type="protein sequence ID" value="KAJ0976337.1"/>
    <property type="molecule type" value="Genomic_DNA"/>
</dbReference>
<dbReference type="InterPro" id="IPR032675">
    <property type="entry name" value="LRR_dom_sf"/>
</dbReference>
<evidence type="ECO:0000313" key="8">
    <source>
        <dbReference type="EMBL" id="KAJ0976337.1"/>
    </source>
</evidence>
<dbReference type="InterPro" id="IPR002182">
    <property type="entry name" value="NB-ARC"/>
</dbReference>
<sequence length="1137" mass="129723">MASASLSAVAGAILSPIFSHIVLDKLINYLWDYLSRDHPSSSSEAAKLQQLQKECEALEDANQKLKTMQSEAKRLLKKDMQNATVIRLLKKLNDVGYEIQDLESDMEYNEMQRKVEESDQAEADMSQSEGRKRWFPFPWAKGQSSEKRRRLSSSESQNLSLDDMVNRISSLIKQINNIDSEMITQIKVDEWFKEIKLNGIYDPWAKKNERVTTSFTNERKIYGRDRETKNLVRLLLQETKVSDNISVVPILGMGGIGKTTLAQFVFNNPKIEDYFDKKVWVFVSDHFDRFRITKEIVESLSSDAGSKFPYDTTNLDFLETELRSRLTGKKKFLLVLDDVWSDKWQQLLAPLKHTKVESIKIIVTSRDPTVLAGLETGDRFPLEGLYGDACTSFFINCVFGIENPPDNYSLALQSIGRQIMKKLQGSPLAVKAVGRLLGRNLTEEHWKHVLDSELWEIGSDANDIMPALALTFHHLPEHLQLCFAFCSVFPKGHEINKHELIGMWIAHGYILESGTNSKTLEGIGVEYFEELNQSSLIEVMPNWLCKIHDLLHDLAKSVSQGEVCIYEGKRGKRISTNVRHLCVRGPVDLESVVRVSNSLRTLVLFGDDLCSQVDLEALKRIRVLVVIDRNLQEFPEAVTHLKHLRYLDFRRSSIKCVPESLCLLYQLRVLRLPLLDALPSLFHSLINLRTFMFFSADHSDYPDFVHLQKNLYEVKKEGSYKIAQLRNMNELTGNLQIRGLENIENKEETRKANLKEKGLIKSLKLCWKDNVDASCTHSLQEEVFEGLQPHHNLKHLDIQGYMGSKSPSWLWTTPAALQMLRSIRLKKCRNWSRLSPSIGMLSSLVHLSLDEMENITIEGDDTATMIFPSLNILVLSKSASVSFEGMSLSSSSSSSSSITQPQPGGRKLFPLLKVLSVYKCDVVNGLPWPMFSQLSELDITDSRGLDAQLPGCLKGLKSLTILEIDGSKCKTLFDREVMATLERLKEVKIGSCNELISMDGLQVLPSLTTLHIQHCHKLRWWWVEAGTSEQGVFLPKLSNLYINYCQDLEPLPACMSLLRSLECLEILCCPKVRSLPEGSLPPLLRILVIDQRLMKRCQQELSSEWQMITSRHREREYIFERKHKERNEEADLTLSNV</sequence>
<dbReference type="PRINTS" id="PR00364">
    <property type="entry name" value="DISEASERSIST"/>
</dbReference>
<keyword evidence="3" id="KW-0611">Plant defense</keyword>
<feature type="domain" description="Disease resistance protein winged helix" evidence="6">
    <location>
        <begin position="488"/>
        <end position="555"/>
    </location>
</feature>
<dbReference type="SUPFAM" id="SSF52058">
    <property type="entry name" value="L domain-like"/>
    <property type="match status" value="2"/>
</dbReference>
<dbReference type="InterPro" id="IPR058922">
    <property type="entry name" value="WHD_DRP"/>
</dbReference>
<dbReference type="Gene3D" id="1.10.8.430">
    <property type="entry name" value="Helical domain of apoptotic protease-activating factors"/>
    <property type="match status" value="1"/>
</dbReference>
<dbReference type="InterPro" id="IPR042197">
    <property type="entry name" value="Apaf_helical"/>
</dbReference>
<keyword evidence="1" id="KW-0433">Leucine-rich repeat</keyword>
<dbReference type="InterPro" id="IPR027417">
    <property type="entry name" value="P-loop_NTPase"/>
</dbReference>
<evidence type="ECO:0000259" key="5">
    <source>
        <dbReference type="Pfam" id="PF00931"/>
    </source>
</evidence>
<reference evidence="8" key="2">
    <citation type="journal article" date="2022" name="Hortic Res">
        <title>The genome of Dioscorea zingiberensis sheds light on the biosynthesis, origin and evolution of the medicinally important diosgenin saponins.</title>
        <authorList>
            <person name="Li Y."/>
            <person name="Tan C."/>
            <person name="Li Z."/>
            <person name="Guo J."/>
            <person name="Li S."/>
            <person name="Chen X."/>
            <person name="Wang C."/>
            <person name="Dai X."/>
            <person name="Yang H."/>
            <person name="Song W."/>
            <person name="Hou L."/>
            <person name="Xu J."/>
            <person name="Tong Z."/>
            <person name="Xu A."/>
            <person name="Yuan X."/>
            <person name="Wang W."/>
            <person name="Yang Q."/>
            <person name="Chen L."/>
            <person name="Sun Z."/>
            <person name="Wang K."/>
            <person name="Pan B."/>
            <person name="Chen J."/>
            <person name="Bao Y."/>
            <person name="Liu F."/>
            <person name="Qi X."/>
            <person name="Gang D.R."/>
            <person name="Wen J."/>
            <person name="Li J."/>
        </authorList>
    </citation>
    <scope>NUCLEOTIDE SEQUENCE</scope>
    <source>
        <strain evidence="8">Dzin_1.0</strain>
    </source>
</reference>
<keyword evidence="2" id="KW-0677">Repeat</keyword>
<feature type="domain" description="R13L1/DRL21-like LRR repeat region" evidence="7">
    <location>
        <begin position="722"/>
        <end position="852"/>
    </location>
</feature>